<accession>A0A0K1R9W7</accession>
<dbReference type="PANTHER" id="PTHR43434:SF20">
    <property type="entry name" value="5'-NUCLEOTIDASE"/>
    <property type="match status" value="1"/>
</dbReference>
<dbReference type="SUPFAM" id="SSF56784">
    <property type="entry name" value="HAD-like"/>
    <property type="match status" value="1"/>
</dbReference>
<organism evidence="1 2">
    <name type="scientific">Corynebacterium riegelii</name>
    <dbReference type="NCBI Taxonomy" id="156976"/>
    <lineage>
        <taxon>Bacteria</taxon>
        <taxon>Bacillati</taxon>
        <taxon>Actinomycetota</taxon>
        <taxon>Actinomycetes</taxon>
        <taxon>Mycobacteriales</taxon>
        <taxon>Corynebacteriaceae</taxon>
        <taxon>Corynebacterium</taxon>
    </lineage>
</organism>
<evidence type="ECO:0000313" key="2">
    <source>
        <dbReference type="Proteomes" id="UP000060016"/>
    </source>
</evidence>
<dbReference type="EMBL" id="CP012342">
    <property type="protein sequence ID" value="AKV58001.1"/>
    <property type="molecule type" value="Genomic_DNA"/>
</dbReference>
<dbReference type="STRING" id="156976.AK829_01140"/>
<evidence type="ECO:0000313" key="1">
    <source>
        <dbReference type="EMBL" id="AKV58001.1"/>
    </source>
</evidence>
<dbReference type="SFLD" id="SFLDS00003">
    <property type="entry name" value="Haloacid_Dehalogenase"/>
    <property type="match status" value="1"/>
</dbReference>
<dbReference type="InterPro" id="IPR036412">
    <property type="entry name" value="HAD-like_sf"/>
</dbReference>
<dbReference type="GO" id="GO:0005829">
    <property type="term" value="C:cytosol"/>
    <property type="evidence" value="ECO:0007669"/>
    <property type="project" value="TreeGrafter"/>
</dbReference>
<dbReference type="SFLD" id="SFLDG01129">
    <property type="entry name" value="C1.5:_HAD__Beta-PGM__Phosphata"/>
    <property type="match status" value="1"/>
</dbReference>
<dbReference type="InterPro" id="IPR041492">
    <property type="entry name" value="HAD_2"/>
</dbReference>
<dbReference type="PATRIC" id="fig|156976.3.peg.217"/>
<sequence length="212" mass="22917">MASILVDVDGTLIDSYPGIRAGFIRGMEALGLEVPGEDFLRKIPGPPMRDSFAAAGLSAAEVERAMQAYSDYMSSVGWREFTVFPGVGELLKGWKALGLHICTATSKSERFARLALEDAGLMQHVDFLGAANHEVGRATKIEVIEYVLAHASPVHPLMVGDRMHDFDGAAHFGLSSVAVTWGYGDEGEWARATHVARTPEELDAIVRTHAAH</sequence>
<protein>
    <submittedName>
        <fullName evidence="1">HAD family hydrolase</fullName>
    </submittedName>
</protein>
<dbReference type="Proteomes" id="UP000060016">
    <property type="component" value="Chromosome"/>
</dbReference>
<dbReference type="KEGG" id="crie:AK829_01140"/>
<dbReference type="PANTHER" id="PTHR43434">
    <property type="entry name" value="PHOSPHOGLYCOLATE PHOSPHATASE"/>
    <property type="match status" value="1"/>
</dbReference>
<proteinExistence type="predicted"/>
<dbReference type="InterPro" id="IPR023198">
    <property type="entry name" value="PGP-like_dom2"/>
</dbReference>
<dbReference type="GO" id="GO:0016787">
    <property type="term" value="F:hydrolase activity"/>
    <property type="evidence" value="ECO:0007669"/>
    <property type="project" value="UniProtKB-KW"/>
</dbReference>
<dbReference type="Gene3D" id="1.10.150.240">
    <property type="entry name" value="Putative phosphatase, domain 2"/>
    <property type="match status" value="1"/>
</dbReference>
<dbReference type="AlphaFoldDB" id="A0A0K1R9W7"/>
<dbReference type="InterPro" id="IPR023214">
    <property type="entry name" value="HAD_sf"/>
</dbReference>
<dbReference type="Pfam" id="PF13419">
    <property type="entry name" value="HAD_2"/>
    <property type="match status" value="1"/>
</dbReference>
<name>A0A0K1R9W7_9CORY</name>
<keyword evidence="2" id="KW-1185">Reference proteome</keyword>
<dbReference type="InterPro" id="IPR050155">
    <property type="entry name" value="HAD-like_hydrolase_sf"/>
</dbReference>
<dbReference type="Gene3D" id="3.40.50.1000">
    <property type="entry name" value="HAD superfamily/HAD-like"/>
    <property type="match status" value="1"/>
</dbReference>
<gene>
    <name evidence="1" type="ORF">AK829_01140</name>
</gene>
<keyword evidence="1" id="KW-0378">Hydrolase</keyword>
<dbReference type="RefSeq" id="WP_052203506.1">
    <property type="nucleotide sequence ID" value="NZ_CP012342.1"/>
</dbReference>
<reference evidence="1 2" key="1">
    <citation type="submission" date="2015-08" db="EMBL/GenBank/DDBJ databases">
        <authorList>
            <person name="Babu N.S."/>
            <person name="Beckwith C.J."/>
            <person name="Beseler K.G."/>
            <person name="Brison A."/>
            <person name="Carone J.V."/>
            <person name="Caskin T.P."/>
            <person name="Diamond M."/>
            <person name="Durham M.E."/>
            <person name="Foxe J.M."/>
            <person name="Go M."/>
            <person name="Henderson B.A."/>
            <person name="Jones I.B."/>
            <person name="McGettigan J.A."/>
            <person name="Micheletti S.J."/>
            <person name="Nasrallah M.E."/>
            <person name="Ortiz D."/>
            <person name="Piller C.R."/>
            <person name="Privatt S.R."/>
            <person name="Schneider S.L."/>
            <person name="Sharp S."/>
            <person name="Smith T.C."/>
            <person name="Stanton J.D."/>
            <person name="Ullery H.E."/>
            <person name="Wilson R.J."/>
            <person name="Serrano M.G."/>
            <person name="Buck G."/>
            <person name="Lee V."/>
            <person name="Wang Y."/>
            <person name="Carvalho R."/>
            <person name="Voegtly L."/>
            <person name="Shi R."/>
            <person name="Duckworth R."/>
            <person name="Johnson A."/>
            <person name="Loviza R."/>
            <person name="Walstead R."/>
            <person name="Shah Z."/>
            <person name="Kiflezghi M."/>
            <person name="Wade K."/>
            <person name="Ball S.L."/>
            <person name="Bradley K.W."/>
            <person name="Asai D.J."/>
            <person name="Bowman C.A."/>
            <person name="Russell D.A."/>
            <person name="Pope W.H."/>
            <person name="Jacobs-Sera D."/>
            <person name="Hendrix R.W."/>
            <person name="Hatfull G.F."/>
        </authorList>
    </citation>
    <scope>NUCLEOTIDE SEQUENCE [LARGE SCALE GENOMIC DNA]</scope>
    <source>
        <strain evidence="1 2">PUDD_83A45</strain>
    </source>
</reference>
<dbReference type="GO" id="GO:0004713">
    <property type="term" value="F:protein tyrosine kinase activity"/>
    <property type="evidence" value="ECO:0007669"/>
    <property type="project" value="TreeGrafter"/>
</dbReference>